<evidence type="ECO:0000313" key="1">
    <source>
        <dbReference type="EMBL" id="QKX61423.1"/>
    </source>
</evidence>
<organism evidence="1 2">
    <name type="scientific">Talaromyces rugulosus</name>
    <name type="common">Penicillium rugulosum</name>
    <dbReference type="NCBI Taxonomy" id="121627"/>
    <lineage>
        <taxon>Eukaryota</taxon>
        <taxon>Fungi</taxon>
        <taxon>Dikarya</taxon>
        <taxon>Ascomycota</taxon>
        <taxon>Pezizomycotina</taxon>
        <taxon>Eurotiomycetes</taxon>
        <taxon>Eurotiomycetidae</taxon>
        <taxon>Eurotiales</taxon>
        <taxon>Trichocomaceae</taxon>
        <taxon>Talaromyces</taxon>
        <taxon>Talaromyces sect. Islandici</taxon>
    </lineage>
</organism>
<proteinExistence type="predicted"/>
<keyword evidence="2" id="KW-1185">Reference proteome</keyword>
<dbReference type="AlphaFoldDB" id="A0A7H8R9M7"/>
<evidence type="ECO:0000313" key="2">
    <source>
        <dbReference type="Proteomes" id="UP000509510"/>
    </source>
</evidence>
<dbReference type="Proteomes" id="UP000509510">
    <property type="component" value="Chromosome V"/>
</dbReference>
<evidence type="ECO:0008006" key="3">
    <source>
        <dbReference type="Google" id="ProtNLM"/>
    </source>
</evidence>
<dbReference type="RefSeq" id="XP_035347597.1">
    <property type="nucleotide sequence ID" value="XM_035491704.1"/>
</dbReference>
<dbReference type="OrthoDB" id="9983560at2759"/>
<accession>A0A7H8R9M7</accession>
<gene>
    <name evidence="1" type="ORF">TRUGW13939_08571</name>
</gene>
<dbReference type="EMBL" id="CP055902">
    <property type="protein sequence ID" value="QKX61423.1"/>
    <property type="molecule type" value="Genomic_DNA"/>
</dbReference>
<name>A0A7H8R9M7_TALRU</name>
<dbReference type="Gene3D" id="3.30.465.10">
    <property type="match status" value="1"/>
</dbReference>
<reference evidence="2" key="1">
    <citation type="submission" date="2020-06" db="EMBL/GenBank/DDBJ databases">
        <title>A chromosome-scale genome assembly of Talaromyces rugulosus W13939.</title>
        <authorList>
            <person name="Wang B."/>
            <person name="Guo L."/>
            <person name="Ye K."/>
            <person name="Wang L."/>
        </authorList>
    </citation>
    <scope>NUCLEOTIDE SEQUENCE [LARGE SCALE GENOMIC DNA]</scope>
    <source>
        <strain evidence="2">W13939</strain>
    </source>
</reference>
<protein>
    <recommendedName>
        <fullName evidence="3">FAD linked oxidase N-terminal domain-containing protein</fullName>
    </recommendedName>
</protein>
<dbReference type="InterPro" id="IPR016169">
    <property type="entry name" value="FAD-bd_PCMH_sub2"/>
</dbReference>
<dbReference type="GeneID" id="55996059"/>
<sequence>MVVGGPSHGVGIAGEYIQGGGHSLLSAIAGMAFDNELKFTVGTADLLQVTVQAFDELPFISFSLAGFASFGAEGYWKAVERFHVFLPKFSLADGSMYYWLMPDLEDSSFGHVSEMTASGGFVTVALRSLRIYSGNTVQGQNVVQGLVVAGPAVWANADKIDSALHPIWRKALLQIVLALEWNDGTSIADQREIQKNLIEVEIPILKKPVRTAART</sequence>
<dbReference type="KEGG" id="trg:TRUGW13939_08571"/>